<dbReference type="InterPro" id="IPR050814">
    <property type="entry name" value="Myo-inositol_Transporter"/>
</dbReference>
<dbReference type="PROSITE" id="PS50850">
    <property type="entry name" value="MFS"/>
    <property type="match status" value="1"/>
</dbReference>
<dbReference type="Gene3D" id="1.20.1250.20">
    <property type="entry name" value="MFS general substrate transporter like domains"/>
    <property type="match status" value="1"/>
</dbReference>
<dbReference type="InterPro" id="IPR005829">
    <property type="entry name" value="Sugar_transporter_CS"/>
</dbReference>
<dbReference type="OrthoDB" id="6339427at2759"/>
<keyword evidence="6 7" id="KW-0472">Membrane</keyword>
<feature type="transmembrane region" description="Helical" evidence="7">
    <location>
        <begin position="7"/>
        <end position="27"/>
    </location>
</feature>
<keyword evidence="5 7" id="KW-1133">Transmembrane helix</keyword>
<proteinExistence type="inferred from homology"/>
<evidence type="ECO:0000256" key="5">
    <source>
        <dbReference type="ARBA" id="ARBA00022989"/>
    </source>
</evidence>
<dbReference type="PANTHER" id="PTHR48020">
    <property type="entry name" value="PROTON MYO-INOSITOL COTRANSPORTER"/>
    <property type="match status" value="1"/>
</dbReference>
<evidence type="ECO:0000259" key="8">
    <source>
        <dbReference type="PROSITE" id="PS50850"/>
    </source>
</evidence>
<sequence length="119" mass="12643">LEGKTSFIIYLLSIIAQLSVLSVGYDLGASSGALLLVKDAMHLSTTWQQLVMAGPLPIAVIISIIAAKISDKFGRRKTIMASSVSYLVGSIVTGSAVNQYMLLCGRFMVGFGFGKQNVI</sequence>
<dbReference type="InterPro" id="IPR020846">
    <property type="entry name" value="MFS_dom"/>
</dbReference>
<evidence type="ECO:0000256" key="2">
    <source>
        <dbReference type="ARBA" id="ARBA00010992"/>
    </source>
</evidence>
<evidence type="ECO:0000256" key="7">
    <source>
        <dbReference type="SAM" id="Phobius"/>
    </source>
</evidence>
<accession>A0A0L8GCA8</accession>
<evidence type="ECO:0000313" key="9">
    <source>
        <dbReference type="EMBL" id="KOF74489.1"/>
    </source>
</evidence>
<feature type="non-terminal residue" evidence="9">
    <location>
        <position position="1"/>
    </location>
</feature>
<evidence type="ECO:0000256" key="3">
    <source>
        <dbReference type="ARBA" id="ARBA00022448"/>
    </source>
</evidence>
<dbReference type="InterPro" id="IPR036259">
    <property type="entry name" value="MFS_trans_sf"/>
</dbReference>
<evidence type="ECO:0000256" key="4">
    <source>
        <dbReference type="ARBA" id="ARBA00022692"/>
    </source>
</evidence>
<dbReference type="GO" id="GO:0016324">
    <property type="term" value="C:apical plasma membrane"/>
    <property type="evidence" value="ECO:0007669"/>
    <property type="project" value="TreeGrafter"/>
</dbReference>
<evidence type="ECO:0000256" key="6">
    <source>
        <dbReference type="ARBA" id="ARBA00023136"/>
    </source>
</evidence>
<feature type="transmembrane region" description="Helical" evidence="7">
    <location>
        <begin position="47"/>
        <end position="67"/>
    </location>
</feature>
<dbReference type="Pfam" id="PF00083">
    <property type="entry name" value="Sugar_tr"/>
    <property type="match status" value="1"/>
</dbReference>
<dbReference type="GO" id="GO:0005366">
    <property type="term" value="F:myo-inositol:proton symporter activity"/>
    <property type="evidence" value="ECO:0007669"/>
    <property type="project" value="TreeGrafter"/>
</dbReference>
<gene>
    <name evidence="9" type="ORF">OCBIM_22036125mg</name>
</gene>
<keyword evidence="4 7" id="KW-0812">Transmembrane</keyword>
<name>A0A0L8GCA8_OCTBM</name>
<evidence type="ECO:0000256" key="1">
    <source>
        <dbReference type="ARBA" id="ARBA00004141"/>
    </source>
</evidence>
<feature type="domain" description="Major facilitator superfamily (MFS) profile" evidence="8">
    <location>
        <begin position="12"/>
        <end position="119"/>
    </location>
</feature>
<dbReference type="PROSITE" id="PS00216">
    <property type="entry name" value="SUGAR_TRANSPORT_1"/>
    <property type="match status" value="1"/>
</dbReference>
<dbReference type="AlphaFoldDB" id="A0A0L8GCA8"/>
<comment type="subcellular location">
    <subcellularLocation>
        <location evidence="1">Membrane</location>
        <topology evidence="1">Multi-pass membrane protein</topology>
    </subcellularLocation>
</comment>
<dbReference type="EMBL" id="KQ422647">
    <property type="protein sequence ID" value="KOF74489.1"/>
    <property type="molecule type" value="Genomic_DNA"/>
</dbReference>
<comment type="similarity">
    <text evidence="2">Belongs to the major facilitator superfamily. Sugar transporter (TC 2.A.1.1) family.</text>
</comment>
<dbReference type="PANTHER" id="PTHR48020:SF12">
    <property type="entry name" value="PROTON MYO-INOSITOL COTRANSPORTER"/>
    <property type="match status" value="1"/>
</dbReference>
<reference evidence="9" key="1">
    <citation type="submission" date="2015-07" db="EMBL/GenBank/DDBJ databases">
        <title>MeaNS - Measles Nucleotide Surveillance Program.</title>
        <authorList>
            <person name="Tran T."/>
            <person name="Druce J."/>
        </authorList>
    </citation>
    <scope>NUCLEOTIDE SEQUENCE</scope>
    <source>
        <strain evidence="9">UCB-OBI-ISO-001</strain>
        <tissue evidence="9">Gonad</tissue>
    </source>
</reference>
<organism evidence="9">
    <name type="scientific">Octopus bimaculoides</name>
    <name type="common">California two-spotted octopus</name>
    <dbReference type="NCBI Taxonomy" id="37653"/>
    <lineage>
        <taxon>Eukaryota</taxon>
        <taxon>Metazoa</taxon>
        <taxon>Spiralia</taxon>
        <taxon>Lophotrochozoa</taxon>
        <taxon>Mollusca</taxon>
        <taxon>Cephalopoda</taxon>
        <taxon>Coleoidea</taxon>
        <taxon>Octopodiformes</taxon>
        <taxon>Octopoda</taxon>
        <taxon>Incirrata</taxon>
        <taxon>Octopodidae</taxon>
        <taxon>Octopus</taxon>
    </lineage>
</organism>
<keyword evidence="3" id="KW-0813">Transport</keyword>
<dbReference type="InterPro" id="IPR005828">
    <property type="entry name" value="MFS_sugar_transport-like"/>
</dbReference>
<feature type="transmembrane region" description="Helical" evidence="7">
    <location>
        <begin position="79"/>
        <end position="101"/>
    </location>
</feature>
<dbReference type="SUPFAM" id="SSF103473">
    <property type="entry name" value="MFS general substrate transporter"/>
    <property type="match status" value="1"/>
</dbReference>
<protein>
    <recommendedName>
        <fullName evidence="8">Major facilitator superfamily (MFS) profile domain-containing protein</fullName>
    </recommendedName>
</protein>